<reference evidence="2 3" key="1">
    <citation type="submission" date="2024-09" db="EMBL/GenBank/DDBJ databases">
        <authorList>
            <person name="Sun Q."/>
            <person name="Mori K."/>
        </authorList>
    </citation>
    <scope>NUCLEOTIDE SEQUENCE [LARGE SCALE GENOMIC DNA]</scope>
    <source>
        <strain evidence="2 3">JCM 3323</strain>
    </source>
</reference>
<name>A0ABV5QF48_9ACTN</name>
<evidence type="ECO:0008006" key="4">
    <source>
        <dbReference type="Google" id="ProtNLM"/>
    </source>
</evidence>
<keyword evidence="1" id="KW-1133">Transmembrane helix</keyword>
<feature type="transmembrane region" description="Helical" evidence="1">
    <location>
        <begin position="43"/>
        <end position="69"/>
    </location>
</feature>
<dbReference type="RefSeq" id="WP_346117977.1">
    <property type="nucleotide sequence ID" value="NZ_BAAAXC010000005.1"/>
</dbReference>
<sequence>MNGDLEDRLRDAFAAGAGLVTAERLRPAEQAVRRRAPGFRRGAFRVLPVLAAASMAAVIGSVAIVPSLLGNAAGPQPAGVRSPASAQEEEFSAVVDRLARRAEQPGRHWRSEIEAVTWGQVLTQTYNVEDRVRTVYWATDPLLMVTTPLSSRPATAADEKKWRKSGSPDLCGNHIGCETALLRRGLTGYVRLEKLALSPPLTPAQLRALPQDPDELRKQLLQLWSAERRAAARSGGPTFEALPAADMLWAAGEGILTRTPATPEVRAAVLRMLAALPGTRIVDNARDADGRRGLALVRRSERDPLERQIVLDRTSGAVLGIQSLAVRSGTYAGMGAGDMVRADLVRKLGWTDSGPVVPEDCPKKAGEVCVRPRSAK</sequence>
<organism evidence="2 3">
    <name type="scientific">Nonomuraea roseola</name>
    <dbReference type="NCBI Taxonomy" id="46179"/>
    <lineage>
        <taxon>Bacteria</taxon>
        <taxon>Bacillati</taxon>
        <taxon>Actinomycetota</taxon>
        <taxon>Actinomycetes</taxon>
        <taxon>Streptosporangiales</taxon>
        <taxon>Streptosporangiaceae</taxon>
        <taxon>Nonomuraea</taxon>
    </lineage>
</organism>
<evidence type="ECO:0000313" key="3">
    <source>
        <dbReference type="Proteomes" id="UP001589646"/>
    </source>
</evidence>
<gene>
    <name evidence="2" type="ORF">ACFFRN_46600</name>
</gene>
<proteinExistence type="predicted"/>
<dbReference type="EMBL" id="JBHMCE010000023">
    <property type="protein sequence ID" value="MFB9534112.1"/>
    <property type="molecule type" value="Genomic_DNA"/>
</dbReference>
<protein>
    <recommendedName>
        <fullName evidence="4">CU044_5270 family protein</fullName>
    </recommendedName>
</protein>
<keyword evidence="3" id="KW-1185">Reference proteome</keyword>
<keyword evidence="1" id="KW-0472">Membrane</keyword>
<evidence type="ECO:0000313" key="2">
    <source>
        <dbReference type="EMBL" id="MFB9534112.1"/>
    </source>
</evidence>
<evidence type="ECO:0000256" key="1">
    <source>
        <dbReference type="SAM" id="Phobius"/>
    </source>
</evidence>
<accession>A0ABV5QF48</accession>
<keyword evidence="1" id="KW-0812">Transmembrane</keyword>
<dbReference type="Proteomes" id="UP001589646">
    <property type="component" value="Unassembled WGS sequence"/>
</dbReference>
<comment type="caution">
    <text evidence="2">The sequence shown here is derived from an EMBL/GenBank/DDBJ whole genome shotgun (WGS) entry which is preliminary data.</text>
</comment>